<name>A0A6L9SVD9_9BIFI</name>
<keyword evidence="2" id="KW-1185">Reference proteome</keyword>
<sequence>MMTRDAYAPILGKLLDNWKERLETDKRMRELVEERDRLAVDAIHAGADRLDVALATGLSRTTLWKIVKKAETDTLKDSPEWDIQAEDAAPVSGVPEARLLEALQDMLITRFDELADWDDEDGIARDWDDDKRMTDGQKDFRDQVKRLVLRAQAGDLDRIESPETGITLTRHKE</sequence>
<accession>A0A6L9SVD9</accession>
<dbReference type="RefSeq" id="WP_163197870.1">
    <property type="nucleotide sequence ID" value="NZ_WHZV01000012.1"/>
</dbReference>
<gene>
    <name evidence="1" type="ORF">GFD21_10160</name>
</gene>
<organism evidence="1 2">
    <name type="scientific">Bifidobacterium platyrrhinorum</name>
    <dbReference type="NCBI Taxonomy" id="2661628"/>
    <lineage>
        <taxon>Bacteria</taxon>
        <taxon>Bacillati</taxon>
        <taxon>Actinomycetota</taxon>
        <taxon>Actinomycetes</taxon>
        <taxon>Bifidobacteriales</taxon>
        <taxon>Bifidobacteriaceae</taxon>
        <taxon>Bifidobacterium</taxon>
    </lineage>
</organism>
<evidence type="ECO:0000313" key="1">
    <source>
        <dbReference type="EMBL" id="NEG56109.1"/>
    </source>
</evidence>
<evidence type="ECO:0000313" key="2">
    <source>
        <dbReference type="Proteomes" id="UP000483293"/>
    </source>
</evidence>
<proteinExistence type="predicted"/>
<dbReference type="EMBL" id="WHZV01000012">
    <property type="protein sequence ID" value="NEG56109.1"/>
    <property type="molecule type" value="Genomic_DNA"/>
</dbReference>
<protein>
    <recommendedName>
        <fullName evidence="3">Helix-turn-helix domain-containing protein</fullName>
    </recommendedName>
</protein>
<reference evidence="1 2" key="1">
    <citation type="submission" date="2019-10" db="EMBL/GenBank/DDBJ databases">
        <title>Bifidobacterium from non-human primates.</title>
        <authorList>
            <person name="Modesto M."/>
        </authorList>
    </citation>
    <scope>NUCLEOTIDE SEQUENCE [LARGE SCALE GENOMIC DNA]</scope>
    <source>
        <strain evidence="1 2">SMA15</strain>
    </source>
</reference>
<dbReference type="Proteomes" id="UP000483293">
    <property type="component" value="Unassembled WGS sequence"/>
</dbReference>
<dbReference type="AlphaFoldDB" id="A0A6L9SVD9"/>
<evidence type="ECO:0008006" key="3">
    <source>
        <dbReference type="Google" id="ProtNLM"/>
    </source>
</evidence>
<comment type="caution">
    <text evidence="1">The sequence shown here is derived from an EMBL/GenBank/DDBJ whole genome shotgun (WGS) entry which is preliminary data.</text>
</comment>